<organism evidence="1 2">
    <name type="scientific">Bauhinia variegata</name>
    <name type="common">Purple orchid tree</name>
    <name type="synonym">Phanera variegata</name>
    <dbReference type="NCBI Taxonomy" id="167791"/>
    <lineage>
        <taxon>Eukaryota</taxon>
        <taxon>Viridiplantae</taxon>
        <taxon>Streptophyta</taxon>
        <taxon>Embryophyta</taxon>
        <taxon>Tracheophyta</taxon>
        <taxon>Spermatophyta</taxon>
        <taxon>Magnoliopsida</taxon>
        <taxon>eudicotyledons</taxon>
        <taxon>Gunneridae</taxon>
        <taxon>Pentapetalae</taxon>
        <taxon>rosids</taxon>
        <taxon>fabids</taxon>
        <taxon>Fabales</taxon>
        <taxon>Fabaceae</taxon>
        <taxon>Cercidoideae</taxon>
        <taxon>Cercideae</taxon>
        <taxon>Bauhiniinae</taxon>
        <taxon>Bauhinia</taxon>
    </lineage>
</organism>
<comment type="caution">
    <text evidence="1">The sequence shown here is derived from an EMBL/GenBank/DDBJ whole genome shotgun (WGS) entry which is preliminary data.</text>
</comment>
<reference evidence="1 2" key="1">
    <citation type="journal article" date="2022" name="DNA Res.">
        <title>Chromosomal-level genome assembly of the orchid tree Bauhinia variegata (Leguminosae; Cercidoideae) supports the allotetraploid origin hypothesis of Bauhinia.</title>
        <authorList>
            <person name="Zhong Y."/>
            <person name="Chen Y."/>
            <person name="Zheng D."/>
            <person name="Pang J."/>
            <person name="Liu Y."/>
            <person name="Luo S."/>
            <person name="Meng S."/>
            <person name="Qian L."/>
            <person name="Wei D."/>
            <person name="Dai S."/>
            <person name="Zhou R."/>
        </authorList>
    </citation>
    <scope>NUCLEOTIDE SEQUENCE [LARGE SCALE GENOMIC DNA]</scope>
    <source>
        <strain evidence="1">BV-YZ2020</strain>
    </source>
</reference>
<name>A0ACB9MTE5_BAUVA</name>
<evidence type="ECO:0000313" key="1">
    <source>
        <dbReference type="EMBL" id="KAI4327359.1"/>
    </source>
</evidence>
<proteinExistence type="predicted"/>
<protein>
    <submittedName>
        <fullName evidence="1">Uncharacterized protein</fullName>
    </submittedName>
</protein>
<accession>A0ACB9MTE5</accession>
<dbReference type="EMBL" id="CM039433">
    <property type="protein sequence ID" value="KAI4327359.1"/>
    <property type="molecule type" value="Genomic_DNA"/>
</dbReference>
<dbReference type="Proteomes" id="UP000828941">
    <property type="component" value="Chromosome 8"/>
</dbReference>
<sequence>MTIFAGLIGLCCQFNFFCDYRRRSFCFGGLTFGLDPFGKENGAAYHFPLDKMKFMKLGSKPDSFQTEGDNIRYVATELATDMVINVGEVKFYLHKFPLLSKSARLQKLVTNTNAENNDEIQIHDIPGGPAAFEICAKFCYGMIVTLNAYNVVAARCAAEYLEMYETVEKGSLIYKIEVFLNSSIFRSWKDSIIVLQTTKSLLPWSEELKVVSHCLDSIASKASMDTSKVEWSYTYNRKKLPSENGNDPQWNGVRKQQMVPKDWWVEDLCELQLDLYNRVMTTIITRGNISCAVIGEALNAYASRKLSGFNKGVIQGGDITRNRLYLVTIIRLLPTEMGSVSCSFLLKLLRAAIFLQCEELEKSELVRRIGQHLKEAAVTDLLIRCPVDETTMFDVDTVQRLVEEFVSYERSAVTDSPVEDELQEIRSPRMILDASKVKVAKLVDGYLAEVARDPNLPISKFVSLAELVAGFPRASHDGLYRAVDMYLKEHPGISKSERKTICRLMDCRKLSADACMHAVQNERLPLRVVVQVLFFEQLRATTTSGGNSTPELPGSIRALLPGGSHGSSRSTTTNTEEEWGAVATAEDIKALKGELGTLRSSGGDSGRGSDGNSNDSSKSNNEKIAASKMKGFLMSKKIFSKIWSSKERNGEITSSDTSESPASTVAEETKSTPSRSGRHSVS</sequence>
<gene>
    <name evidence="1" type="ORF">L6164_019831</name>
</gene>
<keyword evidence="2" id="KW-1185">Reference proteome</keyword>
<evidence type="ECO:0000313" key="2">
    <source>
        <dbReference type="Proteomes" id="UP000828941"/>
    </source>
</evidence>